<feature type="domain" description="Phosphatidylinositol-specific phospholipase C X" evidence="2">
    <location>
        <begin position="87"/>
        <end position="232"/>
    </location>
</feature>
<evidence type="ECO:0000313" key="4">
    <source>
        <dbReference type="Proteomes" id="UP001626550"/>
    </source>
</evidence>
<dbReference type="PANTHER" id="PTHR10336">
    <property type="entry name" value="PHOSPHOINOSITIDE-SPECIFIC PHOSPHOLIPASE C FAMILY PROTEIN"/>
    <property type="match status" value="1"/>
</dbReference>
<dbReference type="Gene3D" id="3.20.20.190">
    <property type="entry name" value="Phosphatidylinositol (PI) phosphodiesterase"/>
    <property type="match status" value="1"/>
</dbReference>
<dbReference type="InterPro" id="IPR036860">
    <property type="entry name" value="SH2_dom_sf"/>
</dbReference>
<dbReference type="GO" id="GO:0016042">
    <property type="term" value="P:lipid catabolic process"/>
    <property type="evidence" value="ECO:0007669"/>
    <property type="project" value="UniProtKB-KW"/>
</dbReference>
<comment type="catalytic activity">
    <reaction evidence="1">
        <text>a 1,2-diacyl-sn-glycero-3-phospho-(1D-myo-inositol-4,5-bisphosphate) + H2O = 1D-myo-inositol 1,4,5-trisphosphate + a 1,2-diacyl-sn-glycerol + H(+)</text>
        <dbReference type="Rhea" id="RHEA:33179"/>
        <dbReference type="ChEBI" id="CHEBI:15377"/>
        <dbReference type="ChEBI" id="CHEBI:15378"/>
        <dbReference type="ChEBI" id="CHEBI:17815"/>
        <dbReference type="ChEBI" id="CHEBI:58456"/>
        <dbReference type="ChEBI" id="CHEBI:203600"/>
        <dbReference type="EC" id="3.1.4.11"/>
    </reaction>
</comment>
<evidence type="ECO:0000256" key="1">
    <source>
        <dbReference type="RuleBase" id="RU361133"/>
    </source>
</evidence>
<evidence type="ECO:0000259" key="2">
    <source>
        <dbReference type="SMART" id="SM00148"/>
    </source>
</evidence>
<dbReference type="InterPro" id="IPR001192">
    <property type="entry name" value="PI-PLC_fam"/>
</dbReference>
<keyword evidence="4" id="KW-1185">Reference proteome</keyword>
<dbReference type="PRINTS" id="PR00390">
    <property type="entry name" value="PHPHLIPASEC"/>
</dbReference>
<gene>
    <name evidence="3" type="ORF">Ciccas_001967</name>
</gene>
<keyword evidence="1" id="KW-0442">Lipid degradation</keyword>
<dbReference type="Pfam" id="PF00388">
    <property type="entry name" value="PI-PLC-X"/>
    <property type="match status" value="1"/>
</dbReference>
<dbReference type="GO" id="GO:0004435">
    <property type="term" value="F:phosphatidylinositol-4,5-bisphosphate phospholipase C activity"/>
    <property type="evidence" value="ECO:0007669"/>
    <property type="project" value="UniProtKB-EC"/>
</dbReference>
<dbReference type="EC" id="3.1.4.11" evidence="1"/>
<proteinExistence type="predicted"/>
<dbReference type="SMART" id="SM00148">
    <property type="entry name" value="PLCXc"/>
    <property type="match status" value="1"/>
</dbReference>
<comment type="caution">
    <text evidence="3">The sequence shown here is derived from an EMBL/GenBank/DDBJ whole genome shotgun (WGS) entry which is preliminary data.</text>
</comment>
<dbReference type="Proteomes" id="UP001626550">
    <property type="component" value="Unassembled WGS sequence"/>
</dbReference>
<dbReference type="SUPFAM" id="SSF51695">
    <property type="entry name" value="PLC-like phosphodiesterases"/>
    <property type="match status" value="1"/>
</dbReference>
<name>A0ABD2QIJ9_9PLAT</name>
<organism evidence="3 4">
    <name type="scientific">Cichlidogyrus casuarinus</name>
    <dbReference type="NCBI Taxonomy" id="1844966"/>
    <lineage>
        <taxon>Eukaryota</taxon>
        <taxon>Metazoa</taxon>
        <taxon>Spiralia</taxon>
        <taxon>Lophotrochozoa</taxon>
        <taxon>Platyhelminthes</taxon>
        <taxon>Monogenea</taxon>
        <taxon>Monopisthocotylea</taxon>
        <taxon>Dactylogyridea</taxon>
        <taxon>Ancyrocephalidae</taxon>
        <taxon>Cichlidogyrus</taxon>
    </lineage>
</organism>
<reference evidence="3 4" key="1">
    <citation type="submission" date="2024-11" db="EMBL/GenBank/DDBJ databases">
        <title>Adaptive evolution of stress response genes in parasites aligns with host niche diversity.</title>
        <authorList>
            <person name="Hahn C."/>
            <person name="Resl P."/>
        </authorList>
    </citation>
    <scope>NUCLEOTIDE SEQUENCE [LARGE SCALE GENOMIC DNA]</scope>
    <source>
        <strain evidence="3">EGGRZ-B1_66</strain>
        <tissue evidence="3">Body</tissue>
    </source>
</reference>
<dbReference type="SUPFAM" id="SSF55550">
    <property type="entry name" value="SH2 domain"/>
    <property type="match status" value="2"/>
</dbReference>
<accession>A0ABD2QIJ9</accession>
<sequence length="521" mass="60494">MYSKDYLQFVRKVDFVNFVLFQSKCRCVNNTEFKDELALKVNAELIYDQIVIYANCVRNSNFGEMLFFDVTSHSNPLWNPDYNVVYQDMNQPLSAYWINSSHNTYLSQDQLFGKSDALSYIKCLLMGARCVEIDTWNGANGQPKVTHGNTLTSRISFEEVIKAIKQAAFIKSEYPVILSIENHCSVAQQEVMVKMMRNIFGSSLLLDKVSVDDPLYLPSPEDLKGKILIKGKRLTEFRPITDDFPNDAHQYQNENKLKSYNSLGFNIIHSGRMYIYDSSSRKWLHLFAIMTKEGKLFYLLDIPVTVSCRDMIMNWSLLDAFQEPISSELSEHLPRSVRRSVYFNDRVPMEIAFRWMYKHKYLSDGHFFLSPSTAKKEFDYLLLLVLKDCKIHSYYVKYDGERGFVVIYHSKMGPSSSEIKWIEVKVPDGVRHSTIDELIHYHRIHSLPVSGESGVASINLTMSIPAVYFYQLYYHSFLKHEKSETWLSQMIPGAFLLRRSSDTIYLINMISEPAEMKISYV</sequence>
<dbReference type="CDD" id="cd08558">
    <property type="entry name" value="PI-PLCc_eukaryota"/>
    <property type="match status" value="1"/>
</dbReference>
<keyword evidence="1" id="KW-0443">Lipid metabolism</keyword>
<evidence type="ECO:0000313" key="3">
    <source>
        <dbReference type="EMBL" id="KAL3319368.1"/>
    </source>
</evidence>
<dbReference type="PROSITE" id="PS50007">
    <property type="entry name" value="PIPLC_X_DOMAIN"/>
    <property type="match status" value="1"/>
</dbReference>
<keyword evidence="1" id="KW-0378">Hydrolase</keyword>
<dbReference type="InterPro" id="IPR017946">
    <property type="entry name" value="PLC-like_Pdiesterase_TIM-brl"/>
</dbReference>
<dbReference type="InterPro" id="IPR000909">
    <property type="entry name" value="PLipase_C_PInositol-sp_X_dom"/>
</dbReference>
<protein>
    <recommendedName>
        <fullName evidence="1">Phosphoinositide phospholipase C</fullName>
        <ecNumber evidence="1">3.1.4.11</ecNumber>
    </recommendedName>
</protein>
<dbReference type="AlphaFoldDB" id="A0ABD2QIJ9"/>
<dbReference type="EMBL" id="JBJKFK010000142">
    <property type="protein sequence ID" value="KAL3319368.1"/>
    <property type="molecule type" value="Genomic_DNA"/>
</dbReference>